<reference evidence="6" key="2">
    <citation type="journal article" date="2021" name="PeerJ">
        <title>Extensive microbial diversity within the chicken gut microbiome revealed by metagenomics and culture.</title>
        <authorList>
            <person name="Gilroy R."/>
            <person name="Ravi A."/>
            <person name="Getino M."/>
            <person name="Pursley I."/>
            <person name="Horton D.L."/>
            <person name="Alikhan N.F."/>
            <person name="Baker D."/>
            <person name="Gharbi K."/>
            <person name="Hall N."/>
            <person name="Watson M."/>
            <person name="Adriaenssens E.M."/>
            <person name="Foster-Nyarko E."/>
            <person name="Jarju S."/>
            <person name="Secka A."/>
            <person name="Antonio M."/>
            <person name="Oren A."/>
            <person name="Chaudhuri R.R."/>
            <person name="La Ragione R."/>
            <person name="Hildebrand F."/>
            <person name="Pallen M.J."/>
        </authorList>
    </citation>
    <scope>NUCLEOTIDE SEQUENCE</scope>
    <source>
        <strain evidence="6">ChiW13-3771</strain>
    </source>
</reference>
<dbReference type="EMBL" id="DVHN01000016">
    <property type="protein sequence ID" value="HIR87647.1"/>
    <property type="molecule type" value="Genomic_DNA"/>
</dbReference>
<evidence type="ECO:0000256" key="2">
    <source>
        <dbReference type="ARBA" id="ARBA00022741"/>
    </source>
</evidence>
<evidence type="ECO:0000256" key="4">
    <source>
        <dbReference type="SAM" id="MobiDB-lite"/>
    </source>
</evidence>
<dbReference type="SMART" id="SM00382">
    <property type="entry name" value="AAA"/>
    <property type="match status" value="2"/>
</dbReference>
<dbReference type="PANTHER" id="PTHR19211">
    <property type="entry name" value="ATP-BINDING TRANSPORT PROTEIN-RELATED"/>
    <property type="match status" value="1"/>
</dbReference>
<dbReference type="GO" id="GO:0005524">
    <property type="term" value="F:ATP binding"/>
    <property type="evidence" value="ECO:0007669"/>
    <property type="project" value="UniProtKB-KW"/>
</dbReference>
<dbReference type="PROSITE" id="PS50893">
    <property type="entry name" value="ABC_TRANSPORTER_2"/>
    <property type="match status" value="1"/>
</dbReference>
<proteinExistence type="predicted"/>
<dbReference type="Pfam" id="PF00005">
    <property type="entry name" value="ABC_tran"/>
    <property type="match status" value="2"/>
</dbReference>
<dbReference type="PANTHER" id="PTHR19211:SF14">
    <property type="entry name" value="ATP-BINDING CASSETTE SUB-FAMILY F MEMBER 1"/>
    <property type="match status" value="1"/>
</dbReference>
<feature type="region of interest" description="Disordered" evidence="4">
    <location>
        <begin position="251"/>
        <end position="270"/>
    </location>
</feature>
<evidence type="ECO:0000313" key="6">
    <source>
        <dbReference type="EMBL" id="HIR87647.1"/>
    </source>
</evidence>
<dbReference type="Gene3D" id="3.40.50.300">
    <property type="entry name" value="P-loop containing nucleotide triphosphate hydrolases"/>
    <property type="match status" value="2"/>
</dbReference>
<keyword evidence="1" id="KW-0677">Repeat</keyword>
<dbReference type="InterPro" id="IPR027417">
    <property type="entry name" value="P-loop_NTPase"/>
</dbReference>
<accession>A0A9D1JC55</accession>
<evidence type="ECO:0000259" key="5">
    <source>
        <dbReference type="PROSITE" id="PS50893"/>
    </source>
</evidence>
<dbReference type="AlphaFoldDB" id="A0A9D1JC55"/>
<sequence length="507" mass="58393">MQIKNLTITHKKDLRLLVENLSFSLQPGDCAVIIGEEGNGKSTILKWIADPKKIEGYAEWTGEVVKEKVGYLAQELEDWERELSVYEFCTKEEMFWDTSPAELANYAKELDIPMELFFSEQKLGTLSGGERVKIQMARLMIAKPDAFLLDEPSNDIDLNTLEWLEQWMSQCTKPILYVSHDEILIEQTANMIIHLEQIVRKTKPKHTVVRMRYSEYIANRQMNLDKQIQEAGNQKRERKKQQERFQRVQQKVEHAQSSVSRQSPHAGKMLKRKMKAVKAMERRYEREWKDRVKVPDTEDAIFIKFEKASSIPNGKTVLDFHLDQLTCNETILANDISLRVVGTEKVVIVGKNGIGKSTLLKKIAETLFSRTDITVGYMPQNYEEQLNQNETPVQYLSVTGEKEELTQIRTYLGSMKYTPDEMDHAILELSGGQKAKLFLLKMSLLGCNVLILDEPTRNLSPLSNPVIRKSLRAFPGAIISVSHDRVYIEEVCDRIYEFTKEGLEPLE</sequence>
<dbReference type="InterPro" id="IPR003593">
    <property type="entry name" value="AAA+_ATPase"/>
</dbReference>
<gene>
    <name evidence="6" type="ORF">IAC96_01730</name>
</gene>
<evidence type="ECO:0000256" key="3">
    <source>
        <dbReference type="ARBA" id="ARBA00022840"/>
    </source>
</evidence>
<keyword evidence="2" id="KW-0547">Nucleotide-binding</keyword>
<reference evidence="6" key="1">
    <citation type="submission" date="2020-10" db="EMBL/GenBank/DDBJ databases">
        <authorList>
            <person name="Gilroy R."/>
        </authorList>
    </citation>
    <scope>NUCLEOTIDE SEQUENCE</scope>
    <source>
        <strain evidence="6">ChiW13-3771</strain>
    </source>
</reference>
<dbReference type="SUPFAM" id="SSF52540">
    <property type="entry name" value="P-loop containing nucleoside triphosphate hydrolases"/>
    <property type="match status" value="2"/>
</dbReference>
<dbReference type="InterPro" id="IPR017871">
    <property type="entry name" value="ABC_transporter-like_CS"/>
</dbReference>
<keyword evidence="3 6" id="KW-0067">ATP-binding</keyword>
<dbReference type="GO" id="GO:0016887">
    <property type="term" value="F:ATP hydrolysis activity"/>
    <property type="evidence" value="ECO:0007669"/>
    <property type="project" value="InterPro"/>
</dbReference>
<evidence type="ECO:0000256" key="1">
    <source>
        <dbReference type="ARBA" id="ARBA00022737"/>
    </source>
</evidence>
<name>A0A9D1JC55_9FIRM</name>
<dbReference type="InterPro" id="IPR003439">
    <property type="entry name" value="ABC_transporter-like_ATP-bd"/>
</dbReference>
<evidence type="ECO:0000313" key="7">
    <source>
        <dbReference type="Proteomes" id="UP000824201"/>
    </source>
</evidence>
<protein>
    <submittedName>
        <fullName evidence="6">ABC-F family ATP-binding cassette domain-containing protein</fullName>
    </submittedName>
</protein>
<feature type="domain" description="ABC transporter" evidence="5">
    <location>
        <begin position="1"/>
        <end position="222"/>
    </location>
</feature>
<comment type="caution">
    <text evidence="6">The sequence shown here is derived from an EMBL/GenBank/DDBJ whole genome shotgun (WGS) entry which is preliminary data.</text>
</comment>
<organism evidence="6 7">
    <name type="scientific">Candidatus Fimimorpha faecalis</name>
    <dbReference type="NCBI Taxonomy" id="2840824"/>
    <lineage>
        <taxon>Bacteria</taxon>
        <taxon>Bacillati</taxon>
        <taxon>Bacillota</taxon>
        <taxon>Clostridia</taxon>
        <taxon>Eubacteriales</taxon>
        <taxon>Candidatus Fimimorpha</taxon>
    </lineage>
</organism>
<dbReference type="InterPro" id="IPR050611">
    <property type="entry name" value="ABCF"/>
</dbReference>
<dbReference type="PROSITE" id="PS00211">
    <property type="entry name" value="ABC_TRANSPORTER_1"/>
    <property type="match status" value="2"/>
</dbReference>
<dbReference type="Proteomes" id="UP000824201">
    <property type="component" value="Unassembled WGS sequence"/>
</dbReference>